<reference evidence="2" key="1">
    <citation type="journal article" date="2011" name="PLoS Genet.">
        <title>Genomic analysis of the necrotrophic fungal pathogens Sclerotinia sclerotiorum and Botrytis cinerea.</title>
        <authorList>
            <person name="Amselem J."/>
            <person name="Cuomo C.A."/>
            <person name="van Kan J.A."/>
            <person name="Viaud M."/>
            <person name="Benito E.P."/>
            <person name="Couloux A."/>
            <person name="Coutinho P.M."/>
            <person name="de Vries R.P."/>
            <person name="Dyer P.S."/>
            <person name="Fillinger S."/>
            <person name="Fournier E."/>
            <person name="Gout L."/>
            <person name="Hahn M."/>
            <person name="Kohn L."/>
            <person name="Lapalu N."/>
            <person name="Plummer K.M."/>
            <person name="Pradier J.M."/>
            <person name="Quevillon E."/>
            <person name="Sharon A."/>
            <person name="Simon A."/>
            <person name="ten Have A."/>
            <person name="Tudzynski B."/>
            <person name="Tudzynski P."/>
            <person name="Wincker P."/>
            <person name="Andrew M."/>
            <person name="Anthouard V."/>
            <person name="Beever R.E."/>
            <person name="Beffa R."/>
            <person name="Benoit I."/>
            <person name="Bouzid O."/>
            <person name="Brault B."/>
            <person name="Chen Z."/>
            <person name="Choquer M."/>
            <person name="Collemare J."/>
            <person name="Cotton P."/>
            <person name="Danchin E.G."/>
            <person name="Da Silva C."/>
            <person name="Gautier A."/>
            <person name="Giraud C."/>
            <person name="Giraud T."/>
            <person name="Gonzalez C."/>
            <person name="Grossetete S."/>
            <person name="Guldener U."/>
            <person name="Henrissat B."/>
            <person name="Howlett B.J."/>
            <person name="Kodira C."/>
            <person name="Kretschmer M."/>
            <person name="Lappartient A."/>
            <person name="Leroch M."/>
            <person name="Levis C."/>
            <person name="Mauceli E."/>
            <person name="Neuveglise C."/>
            <person name="Oeser B."/>
            <person name="Pearson M."/>
            <person name="Poulain J."/>
            <person name="Poussereau N."/>
            <person name="Quesneville H."/>
            <person name="Rascle C."/>
            <person name="Schumacher J."/>
            <person name="Segurens B."/>
            <person name="Sexton A."/>
            <person name="Silva E."/>
            <person name="Sirven C."/>
            <person name="Soanes D.M."/>
            <person name="Talbot N.J."/>
            <person name="Templeton M."/>
            <person name="Yandava C."/>
            <person name="Yarden O."/>
            <person name="Zeng Q."/>
            <person name="Rollins J.A."/>
            <person name="Lebrun M.H."/>
            <person name="Dickman M."/>
        </authorList>
    </citation>
    <scope>NUCLEOTIDE SEQUENCE [LARGE SCALE GENOMIC DNA]</scope>
    <source>
        <strain evidence="2">ATCC 18683 / 1980 / Ss-1</strain>
    </source>
</reference>
<dbReference type="Proteomes" id="UP000001312">
    <property type="component" value="Unassembled WGS sequence"/>
</dbReference>
<organism evidence="1 2">
    <name type="scientific">Sclerotinia sclerotiorum (strain ATCC 18683 / 1980 / Ss-1)</name>
    <name type="common">White mold</name>
    <name type="synonym">Whetzelinia sclerotiorum</name>
    <dbReference type="NCBI Taxonomy" id="665079"/>
    <lineage>
        <taxon>Eukaryota</taxon>
        <taxon>Fungi</taxon>
        <taxon>Dikarya</taxon>
        <taxon>Ascomycota</taxon>
        <taxon>Pezizomycotina</taxon>
        <taxon>Leotiomycetes</taxon>
        <taxon>Helotiales</taxon>
        <taxon>Sclerotiniaceae</taxon>
        <taxon>Sclerotinia</taxon>
    </lineage>
</organism>
<dbReference type="EMBL" id="CH476627">
    <property type="protein sequence ID" value="EDO03808.1"/>
    <property type="molecule type" value="Genomic_DNA"/>
</dbReference>
<evidence type="ECO:0000313" key="2">
    <source>
        <dbReference type="Proteomes" id="UP000001312"/>
    </source>
</evidence>
<keyword evidence="2" id="KW-1185">Reference proteome</keyword>
<dbReference type="KEGG" id="ssl:SS1G_06289"/>
<proteinExistence type="predicted"/>
<evidence type="ECO:0000313" key="1">
    <source>
        <dbReference type="EMBL" id="EDO03808.1"/>
    </source>
</evidence>
<dbReference type="HOGENOM" id="CLU_2499233_0_0_1"/>
<sequence>MASWKMPYKTIVGFQPIGSSNPQFLFVPKDRNKSHERSGKEFSCTCTECKKAPIHLVVSGLNVLVEQIFEKDFKLPILTSSGDILV</sequence>
<gene>
    <name evidence="1" type="ORF">SS1G_06289</name>
</gene>
<name>A7ELU2_SCLS1</name>
<dbReference type="GeneID" id="5488959"/>
<dbReference type="InParanoid" id="A7ELU2"/>
<dbReference type="AlphaFoldDB" id="A7ELU2"/>
<accession>A7ELU2</accession>
<dbReference type="RefSeq" id="XP_001593367.1">
    <property type="nucleotide sequence ID" value="XM_001593317.1"/>
</dbReference>
<protein>
    <submittedName>
        <fullName evidence="1">Uncharacterized protein</fullName>
    </submittedName>
</protein>